<dbReference type="CDD" id="cd09019">
    <property type="entry name" value="galactose_mutarotase_like"/>
    <property type="match status" value="1"/>
</dbReference>
<keyword evidence="20" id="KW-1185">Reference proteome</keyword>
<protein>
    <recommendedName>
        <fullName evidence="8 14">Aldose 1-epimerase</fullName>
        <ecNumber evidence="7 14">5.1.3.3</ecNumber>
    </recommendedName>
</protein>
<dbReference type="Proteomes" id="UP000283523">
    <property type="component" value="Unassembled WGS sequence"/>
</dbReference>
<comment type="caution">
    <text evidence="19">The sequence shown here is derived from an EMBL/GenBank/DDBJ whole genome shotgun (WGS) entry which is preliminary data.</text>
</comment>
<dbReference type="GO" id="GO:0030246">
    <property type="term" value="F:carbohydrate binding"/>
    <property type="evidence" value="ECO:0007669"/>
    <property type="project" value="InterPro"/>
</dbReference>
<evidence type="ECO:0000256" key="14">
    <source>
        <dbReference type="PIRNR" id="PIRNR005096"/>
    </source>
</evidence>
<dbReference type="InterPro" id="IPR014718">
    <property type="entry name" value="GH-type_carb-bd"/>
</dbReference>
<dbReference type="InterPro" id="IPR018052">
    <property type="entry name" value="Ald1_epimerase_CS"/>
</dbReference>
<sequence>MKTLPFLLATLLVVSGCNSTKMNEQQAGIEKTSFGKLTDGREADLYTLRNETGMEAKITNYGGIIVSLTAPDKNGTFSDITLGMDSLSGYEKGVPYFGALIGRYGNRIAKGKFTLDGKAYTLATNNMGNHLHGGLKGFDKVLWTATPVEGEEPALKLAYTAKDGEEGYPGNLNVEVTYTLQKDNALRIDYKATTDKPTVVNLTNHAYFNLAGQGDILSHEVTLNADRFLPVNETLIPTGELKPVAGTPFDFTTSTVVGKRINDSSDVQIKYGLGYDHAWVLTDSSKTSKLAATVYEPTTGRVMEVFTTEPAIQFYTGNFLDGTLTGKGGVVYQKRTGLCLETEHYPDSPNQPNFPTSTLRPGETYQTSTIYKFSTRK</sequence>
<evidence type="ECO:0000256" key="15">
    <source>
        <dbReference type="PIRSR" id="PIRSR005096-1"/>
    </source>
</evidence>
<comment type="pathway">
    <text evidence="4 14">Carbohydrate metabolism; hexose metabolism.</text>
</comment>
<keyword evidence="11" id="KW-0106">Calcium</keyword>
<proteinExistence type="inferred from homology"/>
<dbReference type="Gene3D" id="2.70.98.10">
    <property type="match status" value="1"/>
</dbReference>
<feature type="active site" description="Proton donor" evidence="15">
    <location>
        <position position="205"/>
    </location>
</feature>
<feature type="region of interest" description="Disordered" evidence="18">
    <location>
        <begin position="343"/>
        <end position="362"/>
    </location>
</feature>
<evidence type="ECO:0000256" key="18">
    <source>
        <dbReference type="SAM" id="MobiDB-lite"/>
    </source>
</evidence>
<evidence type="ECO:0000313" key="20">
    <source>
        <dbReference type="Proteomes" id="UP000283523"/>
    </source>
</evidence>
<keyword evidence="13 14" id="KW-0119">Carbohydrate metabolism</keyword>
<dbReference type="SUPFAM" id="SSF74650">
    <property type="entry name" value="Galactose mutarotase-like"/>
    <property type="match status" value="1"/>
</dbReference>
<evidence type="ECO:0000256" key="11">
    <source>
        <dbReference type="ARBA" id="ARBA00022837"/>
    </source>
</evidence>
<comment type="cofactor">
    <cofactor evidence="2">
        <name>Ca(2+)</name>
        <dbReference type="ChEBI" id="CHEBI:29108"/>
    </cofactor>
</comment>
<dbReference type="PROSITE" id="PS51257">
    <property type="entry name" value="PROKAR_LIPOPROTEIN"/>
    <property type="match status" value="1"/>
</dbReference>
<dbReference type="RefSeq" id="WP_119670529.1">
    <property type="nucleotide sequence ID" value="NZ_QXED01000008.1"/>
</dbReference>
<dbReference type="PANTHER" id="PTHR10091:SF0">
    <property type="entry name" value="GALACTOSE MUTAROTASE"/>
    <property type="match status" value="1"/>
</dbReference>
<dbReference type="InterPro" id="IPR047215">
    <property type="entry name" value="Galactose_mutarotase-like"/>
</dbReference>
<organism evidence="19 20">
    <name type="scientific">Fibrisoma montanum</name>
    <dbReference type="NCBI Taxonomy" id="2305895"/>
    <lineage>
        <taxon>Bacteria</taxon>
        <taxon>Pseudomonadati</taxon>
        <taxon>Bacteroidota</taxon>
        <taxon>Cytophagia</taxon>
        <taxon>Cytophagales</taxon>
        <taxon>Spirosomataceae</taxon>
        <taxon>Fibrisoma</taxon>
    </lineage>
</organism>
<evidence type="ECO:0000256" key="7">
    <source>
        <dbReference type="ARBA" id="ARBA00013185"/>
    </source>
</evidence>
<comment type="subunit">
    <text evidence="6">Monomer.</text>
</comment>
<evidence type="ECO:0000256" key="6">
    <source>
        <dbReference type="ARBA" id="ARBA00011245"/>
    </source>
</evidence>
<evidence type="ECO:0000256" key="4">
    <source>
        <dbReference type="ARBA" id="ARBA00005028"/>
    </source>
</evidence>
<keyword evidence="12 14" id="KW-0413">Isomerase</keyword>
<dbReference type="PANTHER" id="PTHR10091">
    <property type="entry name" value="ALDOSE-1-EPIMERASE"/>
    <property type="match status" value="1"/>
</dbReference>
<reference evidence="19 20" key="1">
    <citation type="submission" date="2018-08" db="EMBL/GenBank/DDBJ databases">
        <title>Fibrisoma montanum sp. nov., isolated from Danxia mountain soil.</title>
        <authorList>
            <person name="Huang Y."/>
        </authorList>
    </citation>
    <scope>NUCLEOTIDE SEQUENCE [LARGE SCALE GENOMIC DNA]</scope>
    <source>
        <strain evidence="19 20">HYT19</strain>
    </source>
</reference>
<evidence type="ECO:0000256" key="12">
    <source>
        <dbReference type="ARBA" id="ARBA00023235"/>
    </source>
</evidence>
<dbReference type="NCBIfam" id="NF008277">
    <property type="entry name" value="PRK11055.1"/>
    <property type="match status" value="1"/>
</dbReference>
<comment type="subcellular location">
    <subcellularLocation>
        <location evidence="3">Cytoplasm</location>
    </subcellularLocation>
</comment>
<feature type="binding site" evidence="16">
    <location>
        <position position="276"/>
    </location>
    <ligand>
        <name>beta-D-galactose</name>
        <dbReference type="ChEBI" id="CHEBI:27667"/>
    </ligand>
</feature>
<gene>
    <name evidence="19" type="ORF">DYU11_25335</name>
</gene>
<dbReference type="GO" id="GO:0004034">
    <property type="term" value="F:aldose 1-epimerase activity"/>
    <property type="evidence" value="ECO:0007669"/>
    <property type="project" value="UniProtKB-EC"/>
</dbReference>
<dbReference type="EMBL" id="QXED01000008">
    <property type="protein sequence ID" value="RIV19425.1"/>
    <property type="molecule type" value="Genomic_DNA"/>
</dbReference>
<dbReference type="Pfam" id="PF01263">
    <property type="entry name" value="Aldose_epim"/>
    <property type="match status" value="1"/>
</dbReference>
<evidence type="ECO:0000256" key="10">
    <source>
        <dbReference type="ARBA" id="ARBA00022553"/>
    </source>
</evidence>
<dbReference type="InterPro" id="IPR015443">
    <property type="entry name" value="Aldose_1-epimerase"/>
</dbReference>
<feature type="binding site" evidence="17">
    <location>
        <begin position="205"/>
        <end position="207"/>
    </location>
    <ligand>
        <name>beta-D-galactose</name>
        <dbReference type="ChEBI" id="CHEBI:27667"/>
    </ligand>
</feature>
<dbReference type="OrthoDB" id="9779408at2"/>
<evidence type="ECO:0000313" key="19">
    <source>
        <dbReference type="EMBL" id="RIV19425.1"/>
    </source>
</evidence>
<dbReference type="InterPro" id="IPR008183">
    <property type="entry name" value="Aldose_1/G6P_1-epimerase"/>
</dbReference>
<evidence type="ECO:0000256" key="2">
    <source>
        <dbReference type="ARBA" id="ARBA00001913"/>
    </source>
</evidence>
<feature type="active site" description="Proton acceptor" evidence="15">
    <location>
        <position position="341"/>
    </location>
</feature>
<dbReference type="UniPathway" id="UPA00242"/>
<dbReference type="InterPro" id="IPR011013">
    <property type="entry name" value="Gal_mutarotase_sf_dom"/>
</dbReference>
<keyword evidence="10" id="KW-0597">Phosphoprotein</keyword>
<dbReference type="GO" id="GO:0006006">
    <property type="term" value="P:glucose metabolic process"/>
    <property type="evidence" value="ECO:0007669"/>
    <property type="project" value="TreeGrafter"/>
</dbReference>
<evidence type="ECO:0000256" key="13">
    <source>
        <dbReference type="ARBA" id="ARBA00023277"/>
    </source>
</evidence>
<comment type="similarity">
    <text evidence="5 14">Belongs to the aldose epimerase family.</text>
</comment>
<dbReference type="FunFam" id="2.70.98.10:FF:000003">
    <property type="entry name" value="Aldose 1-epimerase"/>
    <property type="match status" value="1"/>
</dbReference>
<accession>A0A418M1P9</accession>
<dbReference type="PROSITE" id="PS00545">
    <property type="entry name" value="ALDOSE_1_EPIMERASE"/>
    <property type="match status" value="1"/>
</dbReference>
<evidence type="ECO:0000256" key="8">
    <source>
        <dbReference type="ARBA" id="ARBA00014165"/>
    </source>
</evidence>
<dbReference type="AlphaFoldDB" id="A0A418M1P9"/>
<dbReference type="EC" id="5.1.3.3" evidence="7 14"/>
<dbReference type="GO" id="GO:0005737">
    <property type="term" value="C:cytoplasm"/>
    <property type="evidence" value="ECO:0007669"/>
    <property type="project" value="UniProtKB-SubCell"/>
</dbReference>
<keyword evidence="9" id="KW-0963">Cytoplasm</keyword>
<dbReference type="GO" id="GO:0033499">
    <property type="term" value="P:galactose catabolic process via UDP-galactose, Leloir pathway"/>
    <property type="evidence" value="ECO:0007669"/>
    <property type="project" value="TreeGrafter"/>
</dbReference>
<dbReference type="PIRSF" id="PIRSF005096">
    <property type="entry name" value="GALM"/>
    <property type="match status" value="1"/>
</dbReference>
<evidence type="ECO:0000256" key="3">
    <source>
        <dbReference type="ARBA" id="ARBA00004496"/>
    </source>
</evidence>
<feature type="binding site" evidence="17">
    <location>
        <begin position="106"/>
        <end position="107"/>
    </location>
    <ligand>
        <name>beta-D-galactose</name>
        <dbReference type="ChEBI" id="CHEBI:27667"/>
    </ligand>
</feature>
<name>A0A418M1P9_9BACT</name>
<feature type="compositionally biased region" description="Polar residues" evidence="18">
    <location>
        <begin position="348"/>
        <end position="362"/>
    </location>
</feature>
<evidence type="ECO:0000256" key="9">
    <source>
        <dbReference type="ARBA" id="ARBA00022490"/>
    </source>
</evidence>
<evidence type="ECO:0000256" key="5">
    <source>
        <dbReference type="ARBA" id="ARBA00006206"/>
    </source>
</evidence>
<comment type="catalytic activity">
    <reaction evidence="1 14">
        <text>alpha-D-glucose = beta-D-glucose</text>
        <dbReference type="Rhea" id="RHEA:10264"/>
        <dbReference type="ChEBI" id="CHEBI:15903"/>
        <dbReference type="ChEBI" id="CHEBI:17925"/>
        <dbReference type="EC" id="5.1.3.3"/>
    </reaction>
</comment>
<evidence type="ECO:0000256" key="1">
    <source>
        <dbReference type="ARBA" id="ARBA00001614"/>
    </source>
</evidence>
<evidence type="ECO:0000256" key="16">
    <source>
        <dbReference type="PIRSR" id="PIRSR005096-2"/>
    </source>
</evidence>
<evidence type="ECO:0000256" key="17">
    <source>
        <dbReference type="PIRSR" id="PIRSR005096-3"/>
    </source>
</evidence>